<dbReference type="PANTHER" id="PTHR42894">
    <property type="entry name" value="N-(5'-PHOSPHORIBOSYL)ANTHRANILATE ISOMERASE"/>
    <property type="match status" value="1"/>
</dbReference>
<dbReference type="EMBL" id="LGKO01000002">
    <property type="protein sequence ID" value="KPL83981.1"/>
    <property type="molecule type" value="Genomic_DNA"/>
</dbReference>
<keyword evidence="8 9" id="KW-0413">Isomerase</keyword>
<dbReference type="InterPro" id="IPR044643">
    <property type="entry name" value="TrpF_fam"/>
</dbReference>
<dbReference type="EC" id="5.3.1.24" evidence="3 9"/>
<name>A0A0P6XWX8_9CHLR</name>
<evidence type="ECO:0000256" key="4">
    <source>
        <dbReference type="ARBA" id="ARBA00022272"/>
    </source>
</evidence>
<feature type="domain" description="N-(5'phosphoribosyl) anthranilate isomerase (PRAI)" evidence="10">
    <location>
        <begin position="2"/>
        <end position="205"/>
    </location>
</feature>
<accession>A0A0P6XWX8</accession>
<reference evidence="11 12" key="1">
    <citation type="submission" date="2015-07" db="EMBL/GenBank/DDBJ databases">
        <title>Whole genome sequence of Thermanaerothrix daxensis DSM 23592.</title>
        <authorList>
            <person name="Hemp J."/>
            <person name="Ward L.M."/>
            <person name="Pace L.A."/>
            <person name="Fischer W.W."/>
        </authorList>
    </citation>
    <scope>NUCLEOTIDE SEQUENCE [LARGE SCALE GENOMIC DNA]</scope>
    <source>
        <strain evidence="11 12">GNS-1</strain>
    </source>
</reference>
<comment type="caution">
    <text evidence="11">The sequence shown here is derived from an EMBL/GenBank/DDBJ whole genome shotgun (WGS) entry which is preliminary data.</text>
</comment>
<evidence type="ECO:0000259" key="10">
    <source>
        <dbReference type="Pfam" id="PF00697"/>
    </source>
</evidence>
<dbReference type="PATRIC" id="fig|869279.4.peg.382"/>
<dbReference type="UniPathway" id="UPA00035">
    <property type="reaction ID" value="UER00042"/>
</dbReference>
<evidence type="ECO:0000256" key="2">
    <source>
        <dbReference type="ARBA" id="ARBA00004664"/>
    </source>
</evidence>
<dbReference type="GO" id="GO:0000162">
    <property type="term" value="P:L-tryptophan biosynthetic process"/>
    <property type="evidence" value="ECO:0007669"/>
    <property type="project" value="UniProtKB-UniRule"/>
</dbReference>
<evidence type="ECO:0000313" key="11">
    <source>
        <dbReference type="EMBL" id="KPL83981.1"/>
    </source>
</evidence>
<dbReference type="GO" id="GO:0004640">
    <property type="term" value="F:phosphoribosylanthranilate isomerase activity"/>
    <property type="evidence" value="ECO:0007669"/>
    <property type="project" value="UniProtKB-UniRule"/>
</dbReference>
<dbReference type="STRING" id="869279.SE15_01920"/>
<keyword evidence="12" id="KW-1185">Reference proteome</keyword>
<keyword evidence="7 9" id="KW-0057">Aromatic amino acid biosynthesis</keyword>
<dbReference type="InterPro" id="IPR001240">
    <property type="entry name" value="PRAI_dom"/>
</dbReference>
<dbReference type="CDD" id="cd00405">
    <property type="entry name" value="PRAI"/>
    <property type="match status" value="1"/>
</dbReference>
<dbReference type="AlphaFoldDB" id="A0A0P6XWX8"/>
<comment type="pathway">
    <text evidence="2 9">Amino-acid biosynthesis; L-tryptophan biosynthesis; L-tryptophan from chorismate: step 3/5.</text>
</comment>
<gene>
    <name evidence="9" type="primary">trpF</name>
    <name evidence="11" type="ORF">SE15_01920</name>
</gene>
<organism evidence="11 12">
    <name type="scientific">Thermanaerothrix daxensis</name>
    <dbReference type="NCBI Taxonomy" id="869279"/>
    <lineage>
        <taxon>Bacteria</taxon>
        <taxon>Bacillati</taxon>
        <taxon>Chloroflexota</taxon>
        <taxon>Anaerolineae</taxon>
        <taxon>Anaerolineales</taxon>
        <taxon>Anaerolineaceae</taxon>
        <taxon>Thermanaerothrix</taxon>
    </lineage>
</organism>
<dbReference type="SUPFAM" id="SSF51366">
    <property type="entry name" value="Ribulose-phoshate binding barrel"/>
    <property type="match status" value="1"/>
</dbReference>
<keyword evidence="5 9" id="KW-0028">Amino-acid biosynthesis</keyword>
<evidence type="ECO:0000313" key="12">
    <source>
        <dbReference type="Proteomes" id="UP000050544"/>
    </source>
</evidence>
<evidence type="ECO:0000256" key="9">
    <source>
        <dbReference type="HAMAP-Rule" id="MF_00135"/>
    </source>
</evidence>
<evidence type="ECO:0000256" key="3">
    <source>
        <dbReference type="ARBA" id="ARBA00012572"/>
    </source>
</evidence>
<evidence type="ECO:0000256" key="1">
    <source>
        <dbReference type="ARBA" id="ARBA00001164"/>
    </source>
</evidence>
<protein>
    <recommendedName>
        <fullName evidence="4 9">N-(5'-phosphoribosyl)anthranilate isomerase</fullName>
        <shortName evidence="9">PRAI</shortName>
        <ecNumber evidence="3 9">5.3.1.24</ecNumber>
    </recommendedName>
</protein>
<dbReference type="Proteomes" id="UP000050544">
    <property type="component" value="Unassembled WGS sequence"/>
</dbReference>
<sequence length="222" mass="23899">MIKICGITTLEDALEALAAGADILGFNFYPHSPRYISPTVCQAVVRAVREAHPWAILVGVFVNAPAAQVLDTLDTCGLDLAQLSGDEPPEILEQLGERAFKAFRPRSQDELESLLRVYPLRREGPAALVDAMKPGLYGGSGQMADWRAAAWLAQRAPILLAGGLTPENVAMAIAQVQPWGVDVASGVEAAPGRKDKIRLRAFVQQVRKAYVALSTINQGDEL</sequence>
<dbReference type="RefSeq" id="WP_054520408.1">
    <property type="nucleotide sequence ID" value="NZ_LGKO01000002.1"/>
</dbReference>
<dbReference type="Pfam" id="PF00697">
    <property type="entry name" value="PRAI"/>
    <property type="match status" value="1"/>
</dbReference>
<evidence type="ECO:0000256" key="6">
    <source>
        <dbReference type="ARBA" id="ARBA00022822"/>
    </source>
</evidence>
<evidence type="ECO:0000256" key="8">
    <source>
        <dbReference type="ARBA" id="ARBA00023235"/>
    </source>
</evidence>
<comment type="catalytic activity">
    <reaction evidence="1 9">
        <text>N-(5-phospho-beta-D-ribosyl)anthranilate = 1-(2-carboxyphenylamino)-1-deoxy-D-ribulose 5-phosphate</text>
        <dbReference type="Rhea" id="RHEA:21540"/>
        <dbReference type="ChEBI" id="CHEBI:18277"/>
        <dbReference type="ChEBI" id="CHEBI:58613"/>
        <dbReference type="EC" id="5.3.1.24"/>
    </reaction>
</comment>
<dbReference type="Gene3D" id="3.20.20.70">
    <property type="entry name" value="Aldolase class I"/>
    <property type="match status" value="1"/>
</dbReference>
<evidence type="ECO:0000256" key="5">
    <source>
        <dbReference type="ARBA" id="ARBA00022605"/>
    </source>
</evidence>
<dbReference type="OrthoDB" id="9786954at2"/>
<keyword evidence="6 9" id="KW-0822">Tryptophan biosynthesis</keyword>
<comment type="similarity">
    <text evidence="9">Belongs to the TrpF family.</text>
</comment>
<proteinExistence type="inferred from homology"/>
<evidence type="ECO:0000256" key="7">
    <source>
        <dbReference type="ARBA" id="ARBA00023141"/>
    </source>
</evidence>
<dbReference type="PANTHER" id="PTHR42894:SF1">
    <property type="entry name" value="N-(5'-PHOSPHORIBOSYL)ANTHRANILATE ISOMERASE"/>
    <property type="match status" value="1"/>
</dbReference>
<dbReference type="HAMAP" id="MF_00135">
    <property type="entry name" value="PRAI"/>
    <property type="match status" value="1"/>
</dbReference>
<dbReference type="InterPro" id="IPR013785">
    <property type="entry name" value="Aldolase_TIM"/>
</dbReference>
<dbReference type="InterPro" id="IPR011060">
    <property type="entry name" value="RibuloseP-bd_barrel"/>
</dbReference>